<dbReference type="AlphaFoldDB" id="A0A7R8X7F1"/>
<dbReference type="InterPro" id="IPR002159">
    <property type="entry name" value="CD36_fam"/>
</dbReference>
<evidence type="ECO:0000313" key="7">
    <source>
        <dbReference type="EMBL" id="CAD7245410.1"/>
    </source>
</evidence>
<evidence type="ECO:0000256" key="6">
    <source>
        <dbReference type="ARBA" id="ARBA00023180"/>
    </source>
</evidence>
<sequence>MRDSVIPGEMELQNFWSHSVLREEEIRAIEVRKGGGIPGHPRASIRVASRRPSVCGRSPRTPASVFTNVFRLGFSTSRGKPVVMSLPHFYVPDEGGDNGLNKSLIDGIAPHKDSHETFIDIEPTTGLLIRSSKKLQTNVKVRKIEGYKTFENFPNMVFPVFWVDEVSAKQTESSRFYSGAV</sequence>
<evidence type="ECO:0000256" key="1">
    <source>
        <dbReference type="ARBA" id="ARBA00004370"/>
    </source>
</evidence>
<reference evidence="7" key="1">
    <citation type="submission" date="2020-11" db="EMBL/GenBank/DDBJ databases">
        <authorList>
            <person name="Tran Van P."/>
        </authorList>
    </citation>
    <scope>NUCLEOTIDE SEQUENCE</scope>
</reference>
<dbReference type="EMBL" id="LR900365">
    <property type="protein sequence ID" value="CAD7245410.1"/>
    <property type="molecule type" value="Genomic_DNA"/>
</dbReference>
<proteinExistence type="inferred from homology"/>
<protein>
    <submittedName>
        <fullName evidence="7">Uncharacterized protein</fullName>
    </submittedName>
</protein>
<keyword evidence="6" id="KW-0325">Glycoprotein</keyword>
<dbReference type="PANTHER" id="PTHR11923:SF51">
    <property type="entry name" value="LYSOSOME MEMBRANE PROTEIN 2"/>
    <property type="match status" value="1"/>
</dbReference>
<dbReference type="EMBL" id="CAJPEV010000848">
    <property type="protein sequence ID" value="CAG0889049.1"/>
    <property type="molecule type" value="Genomic_DNA"/>
</dbReference>
<evidence type="ECO:0000256" key="4">
    <source>
        <dbReference type="ARBA" id="ARBA00022989"/>
    </source>
</evidence>
<gene>
    <name evidence="7" type="ORF">DSTB1V02_LOCUS5283</name>
</gene>
<dbReference type="Proteomes" id="UP000677054">
    <property type="component" value="Unassembled WGS sequence"/>
</dbReference>
<accession>A0A7R8X7F1</accession>
<evidence type="ECO:0000256" key="3">
    <source>
        <dbReference type="ARBA" id="ARBA00022692"/>
    </source>
</evidence>
<evidence type="ECO:0000256" key="2">
    <source>
        <dbReference type="ARBA" id="ARBA00010532"/>
    </source>
</evidence>
<organism evidence="7">
    <name type="scientific">Darwinula stevensoni</name>
    <dbReference type="NCBI Taxonomy" id="69355"/>
    <lineage>
        <taxon>Eukaryota</taxon>
        <taxon>Metazoa</taxon>
        <taxon>Ecdysozoa</taxon>
        <taxon>Arthropoda</taxon>
        <taxon>Crustacea</taxon>
        <taxon>Oligostraca</taxon>
        <taxon>Ostracoda</taxon>
        <taxon>Podocopa</taxon>
        <taxon>Podocopida</taxon>
        <taxon>Darwinulocopina</taxon>
        <taxon>Darwinuloidea</taxon>
        <taxon>Darwinulidae</taxon>
        <taxon>Darwinula</taxon>
    </lineage>
</organism>
<name>A0A7R8X7F1_9CRUS</name>
<dbReference type="Pfam" id="PF01130">
    <property type="entry name" value="CD36"/>
    <property type="match status" value="1"/>
</dbReference>
<comment type="similarity">
    <text evidence="2">Belongs to the CD36 family.</text>
</comment>
<dbReference type="PANTHER" id="PTHR11923">
    <property type="entry name" value="SCAVENGER RECEPTOR CLASS B TYPE-1 SR-B1"/>
    <property type="match status" value="1"/>
</dbReference>
<dbReference type="OrthoDB" id="18585at2759"/>
<dbReference type="GO" id="GO:0005737">
    <property type="term" value="C:cytoplasm"/>
    <property type="evidence" value="ECO:0007669"/>
    <property type="project" value="TreeGrafter"/>
</dbReference>
<keyword evidence="3" id="KW-0812">Transmembrane</keyword>
<keyword evidence="4" id="KW-1133">Transmembrane helix</keyword>
<evidence type="ECO:0000256" key="5">
    <source>
        <dbReference type="ARBA" id="ARBA00023136"/>
    </source>
</evidence>
<dbReference type="GO" id="GO:0005044">
    <property type="term" value="F:scavenger receptor activity"/>
    <property type="evidence" value="ECO:0007669"/>
    <property type="project" value="TreeGrafter"/>
</dbReference>
<comment type="subcellular location">
    <subcellularLocation>
        <location evidence="1">Membrane</location>
    </subcellularLocation>
</comment>
<dbReference type="GO" id="GO:0016020">
    <property type="term" value="C:membrane"/>
    <property type="evidence" value="ECO:0007669"/>
    <property type="project" value="UniProtKB-SubCell"/>
</dbReference>
<keyword evidence="5" id="KW-0472">Membrane</keyword>
<keyword evidence="8" id="KW-1185">Reference proteome</keyword>
<evidence type="ECO:0000313" key="8">
    <source>
        <dbReference type="Proteomes" id="UP000677054"/>
    </source>
</evidence>